<dbReference type="InterPro" id="IPR058664">
    <property type="entry name" value="ARB_00930-like_C"/>
</dbReference>
<sequence>MKSFFRHSALLLLLCRCSVAASSTKVCPLLGPGFPVPTNLPSNDRFQKAVAEFNQSLDNALKTGNTPLGPFPVNLTSFSIGMFNVADEGMIYQYHYTDPVVQNSTVGTKEVNANTVYRLASISKMLTVYLFLITEGLEHYHDPITNYIPELTTIEVQDGVAPDWRHITIGQLASHFAGLGRSYGITDIGFPWSKPSSLPDLPDDQLPRCSYVDADNIYVTCTEEDLLEGLASTPPIFHTSSSPGYSDKGFILISIALARASNSTWEDLFMTRIVQALGLTDTTYQVPRGNLNAAIPLDVSTSGWDFELGPLSPAGGYFSSTHDMAKIGTAILNSTLLSAAETRQWLTPSSFTASPRMAAGAPWEIFRTEIKGRTVDMYCKNGGLLAYSTLFVLVPDFQLGFSILTASSLNGNGGLVWAISEMISDTFLPALEDVAREQARAVFEGTYSNGTSTLEIVVDEQPGLRVMNWTNNGEDVMEQITGITGDDVYVDFRLQPNGLYSGNTVGFTGWFDVMPNQLVGGHFDLNCLKWGGVDGITHGNLGLGSFTFQVDSVAGRSVSIRSMALRNTLERV</sequence>
<evidence type="ECO:0000256" key="1">
    <source>
        <dbReference type="SAM" id="SignalP"/>
    </source>
</evidence>
<dbReference type="Pfam" id="PF00144">
    <property type="entry name" value="Beta-lactamase"/>
    <property type="match status" value="1"/>
</dbReference>
<feature type="signal peptide" evidence="1">
    <location>
        <begin position="1"/>
        <end position="20"/>
    </location>
</feature>
<keyword evidence="5" id="KW-1185">Reference proteome</keyword>
<dbReference type="Proteomes" id="UP000813444">
    <property type="component" value="Unassembled WGS sequence"/>
</dbReference>
<dbReference type="Pfam" id="PF26335">
    <property type="entry name" value="ARB_00930_C"/>
    <property type="match status" value="1"/>
</dbReference>
<dbReference type="PANTHER" id="PTHR22935">
    <property type="entry name" value="PENICILLIN-BINDING PROTEIN"/>
    <property type="match status" value="1"/>
</dbReference>
<dbReference type="InterPro" id="IPR001466">
    <property type="entry name" value="Beta-lactam-related"/>
</dbReference>
<protein>
    <submittedName>
        <fullName evidence="4">Secreted beta-lactamase</fullName>
    </submittedName>
</protein>
<evidence type="ECO:0000259" key="3">
    <source>
        <dbReference type="Pfam" id="PF26335"/>
    </source>
</evidence>
<dbReference type="InterPro" id="IPR012338">
    <property type="entry name" value="Beta-lactam/transpept-like"/>
</dbReference>
<dbReference type="Gene3D" id="3.40.710.10">
    <property type="entry name" value="DD-peptidase/beta-lactamase superfamily"/>
    <property type="match status" value="1"/>
</dbReference>
<comment type="caution">
    <text evidence="4">The sequence shown here is derived from an EMBL/GenBank/DDBJ whole genome shotgun (WGS) entry which is preliminary data.</text>
</comment>
<dbReference type="SUPFAM" id="SSF56601">
    <property type="entry name" value="beta-lactamase/transpeptidase-like"/>
    <property type="match status" value="1"/>
</dbReference>
<feature type="chain" id="PRO_5035472487" evidence="1">
    <location>
        <begin position="21"/>
        <end position="572"/>
    </location>
</feature>
<proteinExistence type="predicted"/>
<keyword evidence="1" id="KW-0732">Signal</keyword>
<feature type="domain" description="Beta-lactamase-like ARB-00930-like C-terminal" evidence="3">
    <location>
        <begin position="435"/>
        <end position="572"/>
    </location>
</feature>
<reference evidence="4" key="1">
    <citation type="journal article" date="2021" name="Nat. Commun.">
        <title>Genetic determinants of endophytism in the Arabidopsis root mycobiome.</title>
        <authorList>
            <person name="Mesny F."/>
            <person name="Miyauchi S."/>
            <person name="Thiergart T."/>
            <person name="Pickel B."/>
            <person name="Atanasova L."/>
            <person name="Karlsson M."/>
            <person name="Huettel B."/>
            <person name="Barry K.W."/>
            <person name="Haridas S."/>
            <person name="Chen C."/>
            <person name="Bauer D."/>
            <person name="Andreopoulos W."/>
            <person name="Pangilinan J."/>
            <person name="LaButti K."/>
            <person name="Riley R."/>
            <person name="Lipzen A."/>
            <person name="Clum A."/>
            <person name="Drula E."/>
            <person name="Henrissat B."/>
            <person name="Kohler A."/>
            <person name="Grigoriev I.V."/>
            <person name="Martin F.M."/>
            <person name="Hacquard S."/>
        </authorList>
    </citation>
    <scope>NUCLEOTIDE SEQUENCE</scope>
    <source>
        <strain evidence="4">MPI-CAGE-CH-0235</strain>
    </source>
</reference>
<dbReference type="AlphaFoldDB" id="A0A8K0SQN8"/>
<dbReference type="PANTHER" id="PTHR22935:SF97">
    <property type="entry name" value="BETA-LACTAMASE-RELATED DOMAIN-CONTAINING PROTEIN"/>
    <property type="match status" value="1"/>
</dbReference>
<dbReference type="InterPro" id="IPR051478">
    <property type="entry name" value="Beta-lactamase-like_AB/R"/>
</dbReference>
<accession>A0A8K0SQN8</accession>
<dbReference type="OrthoDB" id="10250282at2759"/>
<dbReference type="EMBL" id="JAGPNK010000011">
    <property type="protein sequence ID" value="KAH7311435.1"/>
    <property type="molecule type" value="Genomic_DNA"/>
</dbReference>
<evidence type="ECO:0000259" key="2">
    <source>
        <dbReference type="Pfam" id="PF00144"/>
    </source>
</evidence>
<evidence type="ECO:0000313" key="5">
    <source>
        <dbReference type="Proteomes" id="UP000813444"/>
    </source>
</evidence>
<name>A0A8K0SQN8_9HYPO</name>
<organism evidence="4 5">
    <name type="scientific">Stachybotrys elegans</name>
    <dbReference type="NCBI Taxonomy" id="80388"/>
    <lineage>
        <taxon>Eukaryota</taxon>
        <taxon>Fungi</taxon>
        <taxon>Dikarya</taxon>
        <taxon>Ascomycota</taxon>
        <taxon>Pezizomycotina</taxon>
        <taxon>Sordariomycetes</taxon>
        <taxon>Hypocreomycetidae</taxon>
        <taxon>Hypocreales</taxon>
        <taxon>Stachybotryaceae</taxon>
        <taxon>Stachybotrys</taxon>
    </lineage>
</organism>
<evidence type="ECO:0000313" key="4">
    <source>
        <dbReference type="EMBL" id="KAH7311435.1"/>
    </source>
</evidence>
<gene>
    <name evidence="4" type="ORF">B0I35DRAFT_481398</name>
</gene>
<feature type="domain" description="Beta-lactamase-related" evidence="2">
    <location>
        <begin position="107"/>
        <end position="408"/>
    </location>
</feature>